<evidence type="ECO:0000256" key="8">
    <source>
        <dbReference type="ARBA" id="ARBA00023027"/>
    </source>
</evidence>
<dbReference type="Gene3D" id="3.90.380.10">
    <property type="entry name" value="Naphthalene 1,2-dioxygenase Alpha Subunit, Chain A, domain 1"/>
    <property type="match status" value="1"/>
</dbReference>
<dbReference type="AlphaFoldDB" id="A0A931MGQ9"/>
<evidence type="ECO:0000313" key="11">
    <source>
        <dbReference type="Proteomes" id="UP000651050"/>
    </source>
</evidence>
<dbReference type="SUPFAM" id="SSF50022">
    <property type="entry name" value="ISP domain"/>
    <property type="match status" value="1"/>
</dbReference>
<evidence type="ECO:0000256" key="7">
    <source>
        <dbReference type="ARBA" id="ARBA00023014"/>
    </source>
</evidence>
<keyword evidence="4 10" id="KW-0223">Dioxygenase</keyword>
<dbReference type="Pfam" id="PF00355">
    <property type="entry name" value="Rieske"/>
    <property type="match status" value="1"/>
</dbReference>
<evidence type="ECO:0000259" key="9">
    <source>
        <dbReference type="PROSITE" id="PS51296"/>
    </source>
</evidence>
<evidence type="ECO:0000256" key="1">
    <source>
        <dbReference type="ARBA" id="ARBA00008751"/>
    </source>
</evidence>
<dbReference type="PROSITE" id="PS00570">
    <property type="entry name" value="RING_HYDROXYL_ALPHA"/>
    <property type="match status" value="1"/>
</dbReference>
<dbReference type="PANTHER" id="PTHR43756:SF1">
    <property type="entry name" value="3-PHENYLPROPIONATE_CINNAMIC ACID DIOXYGENASE SUBUNIT ALPHA"/>
    <property type="match status" value="1"/>
</dbReference>
<dbReference type="GO" id="GO:0051537">
    <property type="term" value="F:2 iron, 2 sulfur cluster binding"/>
    <property type="evidence" value="ECO:0007669"/>
    <property type="project" value="UniProtKB-KW"/>
</dbReference>
<proteinExistence type="inferred from homology"/>
<dbReference type="SUPFAM" id="SSF55961">
    <property type="entry name" value="Bet v1-like"/>
    <property type="match status" value="1"/>
</dbReference>
<keyword evidence="7" id="KW-0411">Iron-sulfur</keyword>
<dbReference type="InterPro" id="IPR036922">
    <property type="entry name" value="Rieske_2Fe-2S_sf"/>
</dbReference>
<protein>
    <submittedName>
        <fullName evidence="10">Aromatic ring-hydroxylating dioxygenase subunit alpha</fullName>
    </submittedName>
</protein>
<dbReference type="Gene3D" id="2.102.10.10">
    <property type="entry name" value="Rieske [2Fe-2S] iron-sulphur domain"/>
    <property type="match status" value="1"/>
</dbReference>
<evidence type="ECO:0000256" key="3">
    <source>
        <dbReference type="ARBA" id="ARBA00022723"/>
    </source>
</evidence>
<dbReference type="InterPro" id="IPR015879">
    <property type="entry name" value="Ring_hydroxy_dOase_asu_C_dom"/>
</dbReference>
<dbReference type="PROSITE" id="PS51296">
    <property type="entry name" value="RIESKE"/>
    <property type="match status" value="1"/>
</dbReference>
<dbReference type="InterPro" id="IPR017941">
    <property type="entry name" value="Rieske_2Fe-2S"/>
</dbReference>
<gene>
    <name evidence="10" type="ORF">I5803_08485</name>
</gene>
<sequence length="429" mass="48134">MDNCATVIPIVPDRSAAPRWDQLVQADHVHGSLYTDPAIFQAELAAIWFRTWVYVGHESEVPNPNDYVMKSIGPEPVIMTRAKDGSIHLLHNRCPHRGNRVCVTDKGNARSFTCPYHGWTFANDGALKGYPFPSGYEDADRSKLGLGKVARVQSYRGFVFGSMAEEGPTLEEHLGAAMKAIDAVCETSPEGEVQVTAGFLKHKVRSNWKFLVENETDGYHPSFVHASIFEVAQSGIGTLYSSESTAVSRDFGNGHTENDLRPEFRKRDVPMSWFGTTAEKLPEYTQKMNAAYGEEKARRIMIDGTPHIMIFPNLFIAEIQIFVIQPIAVNETVQHVTALQFKGAPDLNRRMRQQTMGSVGPAGFLLADDAEMYERTQLGVQSQNPEWLYLGRGRHRERRDENGFRIGDATDETPSRGIWRHYRALMEAA</sequence>
<organism evidence="10 11">
    <name type="scientific">Caenimonas aquaedulcis</name>
    <dbReference type="NCBI Taxonomy" id="2793270"/>
    <lineage>
        <taxon>Bacteria</taxon>
        <taxon>Pseudomonadati</taxon>
        <taxon>Pseudomonadota</taxon>
        <taxon>Betaproteobacteria</taxon>
        <taxon>Burkholderiales</taxon>
        <taxon>Comamonadaceae</taxon>
        <taxon>Caenimonas</taxon>
    </lineage>
</organism>
<reference evidence="10" key="1">
    <citation type="submission" date="2020-11" db="EMBL/GenBank/DDBJ databases">
        <title>Bacterial whole genome sequence for Caenimonas sp. DR4.4.</title>
        <authorList>
            <person name="Le V."/>
            <person name="Ko S.-R."/>
            <person name="Ahn C.-Y."/>
            <person name="Oh H.-M."/>
        </authorList>
    </citation>
    <scope>NUCLEOTIDE SEQUENCE</scope>
    <source>
        <strain evidence="10">DR4.4</strain>
    </source>
</reference>
<name>A0A931MGQ9_9BURK</name>
<dbReference type="Proteomes" id="UP000651050">
    <property type="component" value="Unassembled WGS sequence"/>
</dbReference>
<evidence type="ECO:0000256" key="4">
    <source>
        <dbReference type="ARBA" id="ARBA00022964"/>
    </source>
</evidence>
<keyword evidence="5" id="KW-0560">Oxidoreductase</keyword>
<keyword evidence="3" id="KW-0479">Metal-binding</keyword>
<dbReference type="GO" id="GO:0051213">
    <property type="term" value="F:dioxygenase activity"/>
    <property type="evidence" value="ECO:0007669"/>
    <property type="project" value="UniProtKB-KW"/>
</dbReference>
<dbReference type="GO" id="GO:0005506">
    <property type="term" value="F:iron ion binding"/>
    <property type="evidence" value="ECO:0007669"/>
    <property type="project" value="InterPro"/>
</dbReference>
<dbReference type="EMBL" id="JADWYS010000001">
    <property type="protein sequence ID" value="MBG9388054.1"/>
    <property type="molecule type" value="Genomic_DNA"/>
</dbReference>
<keyword evidence="6" id="KW-0408">Iron</keyword>
<evidence type="ECO:0000313" key="10">
    <source>
        <dbReference type="EMBL" id="MBG9388054.1"/>
    </source>
</evidence>
<evidence type="ECO:0000256" key="5">
    <source>
        <dbReference type="ARBA" id="ARBA00023002"/>
    </source>
</evidence>
<keyword evidence="2" id="KW-0001">2Fe-2S</keyword>
<dbReference type="InterPro" id="IPR001663">
    <property type="entry name" value="Rng_hydr_dOase-A"/>
</dbReference>
<dbReference type="RefSeq" id="WP_196985933.1">
    <property type="nucleotide sequence ID" value="NZ_JADWYS010000001.1"/>
</dbReference>
<dbReference type="InterPro" id="IPR015881">
    <property type="entry name" value="ARHD_Rieske_2Fe_2S"/>
</dbReference>
<evidence type="ECO:0000256" key="6">
    <source>
        <dbReference type="ARBA" id="ARBA00023004"/>
    </source>
</evidence>
<keyword evidence="11" id="KW-1185">Reference proteome</keyword>
<feature type="domain" description="Rieske" evidence="9">
    <location>
        <begin position="52"/>
        <end position="133"/>
    </location>
</feature>
<dbReference type="CDD" id="cd08879">
    <property type="entry name" value="RHO_alpha_C_AntDO-like"/>
    <property type="match status" value="1"/>
</dbReference>
<comment type="caution">
    <text evidence="10">The sequence shown here is derived from an EMBL/GenBank/DDBJ whole genome shotgun (WGS) entry which is preliminary data.</text>
</comment>
<comment type="similarity">
    <text evidence="1">Belongs to the bacterial ring-hydroxylating dioxygenase alpha subunit family.</text>
</comment>
<dbReference type="Pfam" id="PF00848">
    <property type="entry name" value="Ring_hydroxyl_A"/>
    <property type="match status" value="1"/>
</dbReference>
<accession>A0A931MGQ9</accession>
<keyword evidence="8" id="KW-0520">NAD</keyword>
<dbReference type="CDD" id="cd03469">
    <property type="entry name" value="Rieske_RO_Alpha_N"/>
    <property type="match status" value="1"/>
</dbReference>
<dbReference type="PRINTS" id="PR00090">
    <property type="entry name" value="RNGDIOXGNASE"/>
</dbReference>
<dbReference type="PANTHER" id="PTHR43756">
    <property type="entry name" value="CHOLINE MONOOXYGENASE, CHLOROPLASTIC"/>
    <property type="match status" value="1"/>
</dbReference>
<evidence type="ECO:0000256" key="2">
    <source>
        <dbReference type="ARBA" id="ARBA00022714"/>
    </source>
</evidence>